<protein>
    <submittedName>
        <fullName evidence="2">Ran-specific GTPase-activating protein 30</fullName>
    </submittedName>
</protein>
<sequence>MDALLSKLAMQTVQLVGKAAFGAASSIAMKRVTQYVTQMQPPRLLGGPSELERLQAKFEIKLRVVTPAIDLIELISARGHSTMAGVLQLTQKLRKDVLDFSARLASKKRVDESEEDIVKEMRALVAKIDDAVPLLNLALTTSGVHLGGTLPEGVSPARLMQASSLLSRADNELKCSKSESGEQGGVYVGEPFVLRLYSLFVGSVRPKMRQDFTWKEEFVLCRAAIWRSHGLEAQEESAGFQYELRVVEDLDDGRYHEEQEGSPEWAAEFGRATGDDAFRAGRVLRLQLGSMSSLHYSFAGSLLNIEDSNSPVLVIGLQKPGPESDSPAKNDDRNKIWYAMEIASSDSRGSESGSESESEDESEDKAESDGSKQVEALADTLDESCKIDHDSASRVPSSGALTLAASKSPADWSRCTLSLLEYLIRLACVEMNEQMLHLDVHDERLRLYLLNSPASESNSTGSDETPSSGMKAARSASSSVLS</sequence>
<reference evidence="2" key="1">
    <citation type="submission" date="2022-07" db="EMBL/GenBank/DDBJ databases">
        <title>Phylogenomic reconstructions and comparative analyses of Kickxellomycotina fungi.</title>
        <authorList>
            <person name="Reynolds N.K."/>
            <person name="Stajich J.E."/>
            <person name="Barry K."/>
            <person name="Grigoriev I.V."/>
            <person name="Crous P."/>
            <person name="Smith M.E."/>
        </authorList>
    </citation>
    <scope>NUCLEOTIDE SEQUENCE</scope>
    <source>
        <strain evidence="2">NBRC 105413</strain>
    </source>
</reference>
<dbReference type="Proteomes" id="UP001145021">
    <property type="component" value="Unassembled WGS sequence"/>
</dbReference>
<dbReference type="PANTHER" id="PTHR31010:SF2">
    <property type="entry name" value="RAN-SPECIFIC GTPASE-ACTIVATING PROTEIN 30"/>
    <property type="match status" value="1"/>
</dbReference>
<feature type="region of interest" description="Disordered" evidence="1">
    <location>
        <begin position="453"/>
        <end position="482"/>
    </location>
</feature>
<dbReference type="GO" id="GO:0005737">
    <property type="term" value="C:cytoplasm"/>
    <property type="evidence" value="ECO:0007669"/>
    <property type="project" value="TreeGrafter"/>
</dbReference>
<evidence type="ECO:0000313" key="3">
    <source>
        <dbReference type="Proteomes" id="UP001145021"/>
    </source>
</evidence>
<dbReference type="GO" id="GO:0005634">
    <property type="term" value="C:nucleus"/>
    <property type="evidence" value="ECO:0007669"/>
    <property type="project" value="TreeGrafter"/>
</dbReference>
<keyword evidence="3" id="KW-1185">Reference proteome</keyword>
<dbReference type="Pfam" id="PF05508">
    <property type="entry name" value="Ran-binding"/>
    <property type="match status" value="1"/>
</dbReference>
<dbReference type="AlphaFoldDB" id="A0A9W7XMH2"/>
<accession>A0A9W7XMH2</accession>
<name>A0A9W7XMH2_9FUNG</name>
<evidence type="ECO:0000313" key="2">
    <source>
        <dbReference type="EMBL" id="KAJ1645756.1"/>
    </source>
</evidence>
<dbReference type="InterPro" id="IPR008812">
    <property type="entry name" value="Ran_GTP-bd-rel"/>
</dbReference>
<dbReference type="EMBL" id="JANBOH010000090">
    <property type="protein sequence ID" value="KAJ1645756.1"/>
    <property type="molecule type" value="Genomic_DNA"/>
</dbReference>
<dbReference type="PANTHER" id="PTHR31010">
    <property type="entry name" value="RAN-SPECIFIC GTPASE-ACTIVATING PROTEIN 30-RELATED"/>
    <property type="match status" value="1"/>
</dbReference>
<organism evidence="2 3">
    <name type="scientific">Coemansia asiatica</name>
    <dbReference type="NCBI Taxonomy" id="1052880"/>
    <lineage>
        <taxon>Eukaryota</taxon>
        <taxon>Fungi</taxon>
        <taxon>Fungi incertae sedis</taxon>
        <taxon>Zoopagomycota</taxon>
        <taxon>Kickxellomycotina</taxon>
        <taxon>Kickxellomycetes</taxon>
        <taxon>Kickxellales</taxon>
        <taxon>Kickxellaceae</taxon>
        <taxon>Coemansia</taxon>
    </lineage>
</organism>
<feature type="compositionally biased region" description="Polar residues" evidence="1">
    <location>
        <begin position="453"/>
        <end position="468"/>
    </location>
</feature>
<feature type="region of interest" description="Disordered" evidence="1">
    <location>
        <begin position="344"/>
        <end position="372"/>
    </location>
</feature>
<comment type="caution">
    <text evidence="2">The sequence shown here is derived from an EMBL/GenBank/DDBJ whole genome shotgun (WGS) entry which is preliminary data.</text>
</comment>
<gene>
    <name evidence="2" type="primary">YRB30</name>
    <name evidence="2" type="ORF">LPJ64_002694</name>
</gene>
<dbReference type="GO" id="GO:0030695">
    <property type="term" value="F:GTPase regulator activity"/>
    <property type="evidence" value="ECO:0007669"/>
    <property type="project" value="TreeGrafter"/>
</dbReference>
<feature type="compositionally biased region" description="Low complexity" evidence="1">
    <location>
        <begin position="344"/>
        <end position="353"/>
    </location>
</feature>
<feature type="compositionally biased region" description="Acidic residues" evidence="1">
    <location>
        <begin position="354"/>
        <end position="364"/>
    </location>
</feature>
<evidence type="ECO:0000256" key="1">
    <source>
        <dbReference type="SAM" id="MobiDB-lite"/>
    </source>
</evidence>
<proteinExistence type="predicted"/>